<dbReference type="FunFam" id="3.30.70.270:FF:000020">
    <property type="entry name" value="Transposon Tf2-6 polyprotein-like Protein"/>
    <property type="match status" value="1"/>
</dbReference>
<keyword evidence="4" id="KW-0378">Hydrolase</keyword>
<dbReference type="Gene3D" id="3.10.10.10">
    <property type="entry name" value="HIV Type 1 Reverse Transcriptase, subunit A, domain 1"/>
    <property type="match status" value="1"/>
</dbReference>
<sequence length="1051" mass="118018">MAEGQPRNMFYDMNVSTFNGASPFEDFEQEVRALLRARPGLSAEQQKDLVYRHLGRDVRQELACQPSIDSGDDLLKCLAKVYGDRRPLNTLAMEFYGCKQGVYETIRHYSHRLNKAFLSLKTGHTRDNAGPVPDMLLRDQFVAGLRSESLRLHLVQHRLANADTTFLQTREFALQLSSEEIEESLPSQAAMAAQHVRVQPAQATPPPLPQATPPSDLQLVLDKLSTLTERTGHWPGCKTDGTAGWKDVLALVDTGSEVSTVCQDFLDEHRQFFSLRPKPAWFRMVAANQQTIPYSGYLVVNITVGEEVVPDSVVFVVTHSTEKCILGMNVLSRLKSVGLGPVPRPEPSPSPAPRLARTLNTPTHIPPRSTQIVTITGSDPSKSYDVLVEPLENPNHNLGLCVLRTTTTSAKGRMQVLVTNPTETDLVIPPRTSIGVVSSVVSSPVTLQLAGDTTATPDFDRLHLPRDLPKHQHEQLMELLRKHSDVFAWSDDDLGSTDLVQHRIMLHTDVPIAEPYRRIPPHHLQEVRSHIEDLVQRGIIECSTSPYAAPIVVVRKKSGGLRLCCDYRKLNAQTVRDKFSLPRIDECLDALAGANIFSTLDLSSGFHQMSVAEEDRPKTAFTCPWGHFQWRRLPFGLTNAPATCQRLMQSAMQDYLFTILLVYLDDILVYASTVEEHIARLDAVFIRLKELGIRLNPDKCRLVQQRTPFLGHILTSNGLETDPEKVEAVKNFPVPTTLRDVRSFLGLAGYYRKFVKGYSALAKPLHQLLVGHRHKNPSITKLWSEECQHAFESLKSALTSAPVLAYADFSKPFVLEVDASHKGLGAVLSQRTDDGLKVVAYASRGLRNNERRMENYSSFKLELLALKWAVCEKFRGYLWGATFTIFTDNNPLRHLHSAKLGATEQRWVVELAAYSFDVKYRPAKQNMNADALSRHPVKPADPEDPETQWAAVTCIRPATSIPELPVATNIHVVAQTVRLNDSELDIERLQNEDADLSTVRQLVEKGSQPSILEKRKLPRFYQRLLQHFSRLRIQGSLLCRWPALQLKYESV</sequence>
<dbReference type="PANTHER" id="PTHR37984">
    <property type="entry name" value="PROTEIN CBG26694"/>
    <property type="match status" value="1"/>
</dbReference>
<dbReference type="CDD" id="cd09274">
    <property type="entry name" value="RNase_HI_RT_Ty3"/>
    <property type="match status" value="1"/>
</dbReference>
<evidence type="ECO:0000256" key="2">
    <source>
        <dbReference type="ARBA" id="ARBA00022695"/>
    </source>
</evidence>
<gene>
    <name evidence="7" type="ORF">EGW08_019752</name>
</gene>
<dbReference type="Proteomes" id="UP000271974">
    <property type="component" value="Unassembled WGS sequence"/>
</dbReference>
<protein>
    <recommendedName>
        <fullName evidence="6">Reverse transcriptase domain-containing protein</fullName>
    </recommendedName>
</protein>
<reference evidence="7 8" key="1">
    <citation type="submission" date="2019-01" db="EMBL/GenBank/DDBJ databases">
        <title>A draft genome assembly of the solar-powered sea slug Elysia chlorotica.</title>
        <authorList>
            <person name="Cai H."/>
            <person name="Li Q."/>
            <person name="Fang X."/>
            <person name="Li J."/>
            <person name="Curtis N.E."/>
            <person name="Altenburger A."/>
            <person name="Shibata T."/>
            <person name="Feng M."/>
            <person name="Maeda T."/>
            <person name="Schwartz J.A."/>
            <person name="Shigenobu S."/>
            <person name="Lundholm N."/>
            <person name="Nishiyama T."/>
            <person name="Yang H."/>
            <person name="Hasebe M."/>
            <person name="Li S."/>
            <person name="Pierce S.K."/>
            <person name="Wang J."/>
        </authorList>
    </citation>
    <scope>NUCLEOTIDE SEQUENCE [LARGE SCALE GENOMIC DNA]</scope>
    <source>
        <strain evidence="7">EC2010</strain>
        <tissue evidence="7">Whole organism of an adult</tissue>
    </source>
</reference>
<dbReference type="InterPro" id="IPR043128">
    <property type="entry name" value="Rev_trsase/Diguanyl_cyclase"/>
</dbReference>
<dbReference type="Gene3D" id="3.10.20.370">
    <property type="match status" value="1"/>
</dbReference>
<keyword evidence="2" id="KW-0548">Nucleotidyltransferase</keyword>
<dbReference type="OrthoDB" id="10051637at2759"/>
<dbReference type="SUPFAM" id="SSF50630">
    <property type="entry name" value="Acid proteases"/>
    <property type="match status" value="1"/>
</dbReference>
<dbReference type="STRING" id="188477.A0A433ST99"/>
<dbReference type="InterPro" id="IPR021109">
    <property type="entry name" value="Peptidase_aspartic_dom_sf"/>
</dbReference>
<dbReference type="AlphaFoldDB" id="A0A433ST99"/>
<dbReference type="InterPro" id="IPR041577">
    <property type="entry name" value="RT_RNaseH_2"/>
</dbReference>
<dbReference type="EMBL" id="RQTK01001061">
    <property type="protein sequence ID" value="RUS72498.1"/>
    <property type="molecule type" value="Genomic_DNA"/>
</dbReference>
<evidence type="ECO:0000256" key="5">
    <source>
        <dbReference type="ARBA" id="ARBA00023268"/>
    </source>
</evidence>
<keyword evidence="5" id="KW-0511">Multifunctional enzyme</keyword>
<dbReference type="GO" id="GO:0004519">
    <property type="term" value="F:endonuclease activity"/>
    <property type="evidence" value="ECO:0007669"/>
    <property type="project" value="UniProtKB-KW"/>
</dbReference>
<proteinExistence type="predicted"/>
<dbReference type="Gene3D" id="2.40.70.10">
    <property type="entry name" value="Acid Proteases"/>
    <property type="match status" value="1"/>
</dbReference>
<keyword evidence="8" id="KW-1185">Reference proteome</keyword>
<evidence type="ECO:0000259" key="6">
    <source>
        <dbReference type="PROSITE" id="PS50878"/>
    </source>
</evidence>
<comment type="caution">
    <text evidence="7">The sequence shown here is derived from an EMBL/GenBank/DDBJ whole genome shotgun (WGS) entry which is preliminary data.</text>
</comment>
<dbReference type="PROSITE" id="PS50878">
    <property type="entry name" value="RT_POL"/>
    <property type="match status" value="1"/>
</dbReference>
<dbReference type="PANTHER" id="PTHR37984:SF5">
    <property type="entry name" value="PROTEIN NYNRIN-LIKE"/>
    <property type="match status" value="1"/>
</dbReference>
<dbReference type="Pfam" id="PF17919">
    <property type="entry name" value="RT_RNaseH_2"/>
    <property type="match status" value="1"/>
</dbReference>
<dbReference type="InterPro" id="IPR050951">
    <property type="entry name" value="Retrovirus_Pol_polyprotein"/>
</dbReference>
<accession>A0A433ST99</accession>
<keyword evidence="3" id="KW-0540">Nuclease</keyword>
<organism evidence="7 8">
    <name type="scientific">Elysia chlorotica</name>
    <name type="common">Eastern emerald elysia</name>
    <name type="synonym">Sea slug</name>
    <dbReference type="NCBI Taxonomy" id="188477"/>
    <lineage>
        <taxon>Eukaryota</taxon>
        <taxon>Metazoa</taxon>
        <taxon>Spiralia</taxon>
        <taxon>Lophotrochozoa</taxon>
        <taxon>Mollusca</taxon>
        <taxon>Gastropoda</taxon>
        <taxon>Heterobranchia</taxon>
        <taxon>Euthyneura</taxon>
        <taxon>Panpulmonata</taxon>
        <taxon>Sacoglossa</taxon>
        <taxon>Placobranchoidea</taxon>
        <taxon>Plakobranchidae</taxon>
        <taxon>Elysia</taxon>
    </lineage>
</organism>
<dbReference type="Pfam" id="PF00078">
    <property type="entry name" value="RVT_1"/>
    <property type="match status" value="1"/>
</dbReference>
<feature type="domain" description="Reverse transcriptase" evidence="6">
    <location>
        <begin position="535"/>
        <end position="714"/>
    </location>
</feature>
<evidence type="ECO:0000256" key="1">
    <source>
        <dbReference type="ARBA" id="ARBA00022679"/>
    </source>
</evidence>
<keyword evidence="1" id="KW-0808">Transferase</keyword>
<dbReference type="Gene3D" id="3.30.70.270">
    <property type="match status" value="2"/>
</dbReference>
<dbReference type="InterPro" id="IPR000477">
    <property type="entry name" value="RT_dom"/>
</dbReference>
<evidence type="ECO:0000313" key="8">
    <source>
        <dbReference type="Proteomes" id="UP000271974"/>
    </source>
</evidence>
<keyword evidence="4" id="KW-0255">Endonuclease</keyword>
<dbReference type="SUPFAM" id="SSF56672">
    <property type="entry name" value="DNA/RNA polymerases"/>
    <property type="match status" value="1"/>
</dbReference>
<evidence type="ECO:0000256" key="4">
    <source>
        <dbReference type="ARBA" id="ARBA00022759"/>
    </source>
</evidence>
<dbReference type="InterPro" id="IPR043502">
    <property type="entry name" value="DNA/RNA_pol_sf"/>
</dbReference>
<dbReference type="CDD" id="cd01647">
    <property type="entry name" value="RT_LTR"/>
    <property type="match status" value="1"/>
</dbReference>
<evidence type="ECO:0000313" key="7">
    <source>
        <dbReference type="EMBL" id="RUS72498.1"/>
    </source>
</evidence>
<dbReference type="GO" id="GO:0016779">
    <property type="term" value="F:nucleotidyltransferase activity"/>
    <property type="evidence" value="ECO:0007669"/>
    <property type="project" value="UniProtKB-KW"/>
</dbReference>
<evidence type="ECO:0000256" key="3">
    <source>
        <dbReference type="ARBA" id="ARBA00022722"/>
    </source>
</evidence>
<name>A0A433ST99_ELYCH</name>
<dbReference type="FunFam" id="3.10.20.370:FF:000001">
    <property type="entry name" value="Retrovirus-related Pol polyprotein from transposon 17.6-like protein"/>
    <property type="match status" value="1"/>
</dbReference>